<proteinExistence type="predicted"/>
<evidence type="ECO:0000313" key="1">
    <source>
        <dbReference type="EMBL" id="KAF2828774.1"/>
    </source>
</evidence>
<gene>
    <name evidence="1" type="ORF">CC86DRAFT_197971</name>
</gene>
<sequence>MDLAAAAETVKLDINDTVFYSESRRLRNPRTLLRLCPSLITLIRRTEPSEPEHVTLPHASIREFLQSTNMYSSTIGLFHISSIAAPLNVAESCVAYMLHISDNVVVEDYHKALHASPLRVVLTPDRYWPTLRQYPLLEYARVSWDTHVRKTSGKETGRLQKLVFDYLSSELVCELATHFPSGNSNLSNIPPLLRMAELGLARNFESLIEAGHDVNSVTSNGWTAVAEKLEMVDLLLKRGASLRPPSALNTYDLAIQKVVGLKRKTDHLACESIALRLLKAGATLEPADSQKYQGYSLVLTSESSKQILSTLGIKFCKTSCDCSTWSPVNVQVNGAWCMTKPTKSIPDLCNLLQTDPRNPRRVRFSRS</sequence>
<reference evidence="1" key="1">
    <citation type="journal article" date="2020" name="Stud. Mycol.">
        <title>101 Dothideomycetes genomes: a test case for predicting lifestyles and emergence of pathogens.</title>
        <authorList>
            <person name="Haridas S."/>
            <person name="Albert R."/>
            <person name="Binder M."/>
            <person name="Bloem J."/>
            <person name="Labutti K."/>
            <person name="Salamov A."/>
            <person name="Andreopoulos B."/>
            <person name="Baker S."/>
            <person name="Barry K."/>
            <person name="Bills G."/>
            <person name="Bluhm B."/>
            <person name="Cannon C."/>
            <person name="Castanera R."/>
            <person name="Culley D."/>
            <person name="Daum C."/>
            <person name="Ezra D."/>
            <person name="Gonzalez J."/>
            <person name="Henrissat B."/>
            <person name="Kuo A."/>
            <person name="Liang C."/>
            <person name="Lipzen A."/>
            <person name="Lutzoni F."/>
            <person name="Magnuson J."/>
            <person name="Mondo S."/>
            <person name="Nolan M."/>
            <person name="Ohm R."/>
            <person name="Pangilinan J."/>
            <person name="Park H.-J."/>
            <person name="Ramirez L."/>
            <person name="Alfaro M."/>
            <person name="Sun H."/>
            <person name="Tritt A."/>
            <person name="Yoshinaga Y."/>
            <person name="Zwiers L.-H."/>
            <person name="Turgeon B."/>
            <person name="Goodwin S."/>
            <person name="Spatafora J."/>
            <person name="Crous P."/>
            <person name="Grigoriev I."/>
        </authorList>
    </citation>
    <scope>NUCLEOTIDE SEQUENCE</scope>
    <source>
        <strain evidence="1">CBS 113818</strain>
    </source>
</reference>
<dbReference type="InterPro" id="IPR036770">
    <property type="entry name" value="Ankyrin_rpt-contain_sf"/>
</dbReference>
<dbReference type="SUPFAM" id="SSF48403">
    <property type="entry name" value="Ankyrin repeat"/>
    <property type="match status" value="1"/>
</dbReference>
<keyword evidence="2" id="KW-1185">Reference proteome</keyword>
<dbReference type="EMBL" id="MU006222">
    <property type="protein sequence ID" value="KAF2828774.1"/>
    <property type="molecule type" value="Genomic_DNA"/>
</dbReference>
<name>A0A6A7A7J5_9PLEO</name>
<evidence type="ECO:0008006" key="3">
    <source>
        <dbReference type="Google" id="ProtNLM"/>
    </source>
</evidence>
<protein>
    <recommendedName>
        <fullName evidence="3">Ankyrin</fullName>
    </recommendedName>
</protein>
<evidence type="ECO:0000313" key="2">
    <source>
        <dbReference type="Proteomes" id="UP000799424"/>
    </source>
</evidence>
<dbReference type="Proteomes" id="UP000799424">
    <property type="component" value="Unassembled WGS sequence"/>
</dbReference>
<dbReference type="AlphaFoldDB" id="A0A6A7A7J5"/>
<dbReference type="Gene3D" id="1.25.40.20">
    <property type="entry name" value="Ankyrin repeat-containing domain"/>
    <property type="match status" value="1"/>
</dbReference>
<accession>A0A6A7A7J5</accession>
<organism evidence="1 2">
    <name type="scientific">Ophiobolus disseminans</name>
    <dbReference type="NCBI Taxonomy" id="1469910"/>
    <lineage>
        <taxon>Eukaryota</taxon>
        <taxon>Fungi</taxon>
        <taxon>Dikarya</taxon>
        <taxon>Ascomycota</taxon>
        <taxon>Pezizomycotina</taxon>
        <taxon>Dothideomycetes</taxon>
        <taxon>Pleosporomycetidae</taxon>
        <taxon>Pleosporales</taxon>
        <taxon>Pleosporineae</taxon>
        <taxon>Phaeosphaeriaceae</taxon>
        <taxon>Ophiobolus</taxon>
    </lineage>
</organism>